<dbReference type="RefSeq" id="WP_149108546.1">
    <property type="nucleotide sequence ID" value="NZ_CP042425.1"/>
</dbReference>
<gene>
    <name evidence="2" type="ORF">PX52LOC_00444</name>
</gene>
<keyword evidence="1" id="KW-1133">Transmembrane helix</keyword>
<dbReference type="Proteomes" id="UP000324974">
    <property type="component" value="Chromosome"/>
</dbReference>
<organism evidence="2 3">
    <name type="scientific">Limnoglobus roseus</name>
    <dbReference type="NCBI Taxonomy" id="2598579"/>
    <lineage>
        <taxon>Bacteria</taxon>
        <taxon>Pseudomonadati</taxon>
        <taxon>Planctomycetota</taxon>
        <taxon>Planctomycetia</taxon>
        <taxon>Gemmatales</taxon>
        <taxon>Gemmataceae</taxon>
        <taxon>Limnoglobus</taxon>
    </lineage>
</organism>
<name>A0A5C1A6G8_9BACT</name>
<protein>
    <recommendedName>
        <fullName evidence="4">DUF4760 domain-containing protein</fullName>
    </recommendedName>
</protein>
<evidence type="ECO:0000313" key="3">
    <source>
        <dbReference type="Proteomes" id="UP000324974"/>
    </source>
</evidence>
<evidence type="ECO:0000256" key="1">
    <source>
        <dbReference type="SAM" id="Phobius"/>
    </source>
</evidence>
<evidence type="ECO:0008006" key="4">
    <source>
        <dbReference type="Google" id="ProtNLM"/>
    </source>
</evidence>
<accession>A0A5C1A6G8</accession>
<keyword evidence="3" id="KW-1185">Reference proteome</keyword>
<dbReference type="AlphaFoldDB" id="A0A5C1A6G8"/>
<keyword evidence="1" id="KW-0472">Membrane</keyword>
<dbReference type="EMBL" id="CP042425">
    <property type="protein sequence ID" value="QEL13586.1"/>
    <property type="molecule type" value="Genomic_DNA"/>
</dbReference>
<keyword evidence="1" id="KW-0812">Transmembrane</keyword>
<dbReference type="KEGG" id="lrs:PX52LOC_00444"/>
<proteinExistence type="predicted"/>
<sequence length="215" mass="24199">MERKLAILLLLAVAVTLGLAVGMVYAQVGAAPPVAPAGNAQPVKIRDWYDYADVILRVGTLIILSGGLVGTFAVLTSLRAGVYSQIYGRFQNVLLKLVEHPHLFERMKREEYTAAEDDPTNPHGPTHPQRFLANCMVNLYEEAFLIYESRVLMVLDTVPDDYWQSMLGSMRATFQLKYVRTHWERRQAVFSPKFNRFIREEVLTVAPGKGEESGN</sequence>
<feature type="transmembrane region" description="Helical" evidence="1">
    <location>
        <begin position="54"/>
        <end position="75"/>
    </location>
</feature>
<evidence type="ECO:0000313" key="2">
    <source>
        <dbReference type="EMBL" id="QEL13586.1"/>
    </source>
</evidence>
<reference evidence="3" key="1">
    <citation type="submission" date="2019-08" db="EMBL/GenBank/DDBJ databases">
        <title>Limnoglobus roseus gen. nov., sp. nov., a novel freshwater planctomycete with a giant genome from the family Gemmataceae.</title>
        <authorList>
            <person name="Kulichevskaya I.S."/>
            <person name="Naumoff D.G."/>
            <person name="Miroshnikov K."/>
            <person name="Ivanova A."/>
            <person name="Philippov D.A."/>
            <person name="Hakobyan A."/>
            <person name="Rijpstra I.C."/>
            <person name="Sinninghe Damste J.S."/>
            <person name="Liesack W."/>
            <person name="Dedysh S.N."/>
        </authorList>
    </citation>
    <scope>NUCLEOTIDE SEQUENCE [LARGE SCALE GENOMIC DNA]</scope>
    <source>
        <strain evidence="3">PX52</strain>
    </source>
</reference>